<feature type="transmembrane region" description="Helical" evidence="8">
    <location>
        <begin position="699"/>
        <end position="718"/>
    </location>
</feature>
<protein>
    <submittedName>
        <fullName evidence="11">ABC transporter G family member 20-like isoform X1</fullName>
    </submittedName>
</protein>
<keyword evidence="6 8" id="KW-0472">Membrane</keyword>
<dbReference type="InterPro" id="IPR013525">
    <property type="entry name" value="ABC2_TM"/>
</dbReference>
<feature type="region of interest" description="Disordered" evidence="7">
    <location>
        <begin position="38"/>
        <end position="68"/>
    </location>
</feature>
<dbReference type="GO" id="GO:0016020">
    <property type="term" value="C:membrane"/>
    <property type="evidence" value="ECO:0007669"/>
    <property type="project" value="UniProtKB-SubCell"/>
</dbReference>
<dbReference type="PANTHER" id="PTHR43038">
    <property type="entry name" value="ATP-BINDING CASSETTE, SUB-FAMILY H, MEMBER 1"/>
    <property type="match status" value="1"/>
</dbReference>
<dbReference type="InterPro" id="IPR003439">
    <property type="entry name" value="ABC_transporter-like_ATP-bd"/>
</dbReference>
<reference evidence="11" key="1">
    <citation type="submission" date="2025-08" db="UniProtKB">
        <authorList>
            <consortium name="RefSeq"/>
        </authorList>
    </citation>
    <scope>IDENTIFICATION</scope>
    <source>
        <tissue evidence="11">Total insect</tissue>
    </source>
</reference>
<feature type="transmembrane region" description="Helical" evidence="8">
    <location>
        <begin position="789"/>
        <end position="811"/>
    </location>
</feature>
<dbReference type="PANTHER" id="PTHR43038:SF3">
    <property type="entry name" value="ABC TRANSPORTER G FAMILY MEMBER 20 ISOFORM X1"/>
    <property type="match status" value="1"/>
</dbReference>
<dbReference type="CDD" id="cd03230">
    <property type="entry name" value="ABC_DR_subfamily_A"/>
    <property type="match status" value="1"/>
</dbReference>
<dbReference type="InterPro" id="IPR027417">
    <property type="entry name" value="P-loop_NTPase"/>
</dbReference>
<evidence type="ECO:0000256" key="7">
    <source>
        <dbReference type="SAM" id="MobiDB-lite"/>
    </source>
</evidence>
<dbReference type="OrthoDB" id="6780719at2759"/>
<dbReference type="SUPFAM" id="SSF52540">
    <property type="entry name" value="P-loop containing nucleoside triphosphate hydrolases"/>
    <property type="match status" value="1"/>
</dbReference>
<dbReference type="GO" id="GO:0005524">
    <property type="term" value="F:ATP binding"/>
    <property type="evidence" value="ECO:0007669"/>
    <property type="project" value="UniProtKB-KW"/>
</dbReference>
<feature type="transmembrane region" description="Helical" evidence="8">
    <location>
        <begin position="730"/>
        <end position="749"/>
    </location>
</feature>
<keyword evidence="4" id="KW-0067">ATP-binding</keyword>
<accession>A0A6P9A8F3</accession>
<sequence length="815" mass="88217">MGAAPFDILTSRWRNANTGFSGFTMAVDDIDTVDPWSPGYVTPASTPSPSGSWSRGSPGGPGGARLGDDGKEAVLMFPMGAVARAGADVAVSVRQGHHTYVNYSLNDILTGKPSSHQVLSDFNMTVRQGSIYALLGASGCGKTTVLRAMVGQHKLTSGSVSVFGKEPRTPGIGIPGPSLGYMPQELAVPDGFTIRETLNYFGWLAGMSNASIEKQRAILLKLLDLPSEHRLVCNLSGGQQRRVSLAVALLHQPPLLILDEPTVGVDSIVRQSIWDHLLHLTACGRTTVIITTHYIEEARQAHVVGLMRRGALLAEDTPDHLLAALSCSTLEDVLLKLCLAQDSNDPDGDHFQRALKASGTRMAHEVDAPRDGSEDDPKAAKDGAAQDAEEGIRAAKVEMRTSRSGSRMKALLWKNVMWLWRHKIIALAFTFLPAFIALVYNGGVGGTPRDLHLAVVNHEVDCGAWPGLSRLNCSAPRGLSCIFVDEMKASSLRPVVFPEEDAAASAVVKGRMWGVVHFASNFSDSLVERAAMTINLENTPDMAELARVNSILEASALNVKLDMSLQTIGHLLQQRLSSVTAKALEAFNNQCNLNAHMIRPPLQFHNELRVTDEDPTFLDTSLSGLILSIVFMFGFTTTMSALLPEKTDKLLERSLVYGVHMGEVLLAQFAAQLLMIAAQITLVLVVCFALFANPLMGPALTYALLCLAQGVCGMWYGLLTAVIFDSTTAASLMGVGTYFTLMFLSSMLWPLEGMYLLLKPIATILPMTTATLSLRNIALRAWGLYHPGVYIGFLATISWTLVFILLTFITIKVRF</sequence>
<evidence type="ECO:0000256" key="4">
    <source>
        <dbReference type="ARBA" id="ARBA00022840"/>
    </source>
</evidence>
<feature type="compositionally biased region" description="Low complexity" evidence="7">
    <location>
        <begin position="42"/>
        <end position="56"/>
    </location>
</feature>
<name>A0A6P9A8F3_THRPL</name>
<proteinExistence type="predicted"/>
<evidence type="ECO:0000256" key="5">
    <source>
        <dbReference type="ARBA" id="ARBA00022989"/>
    </source>
</evidence>
<dbReference type="InParanoid" id="A0A6P9A8F3"/>
<dbReference type="PROSITE" id="PS50893">
    <property type="entry name" value="ABC_TRANSPORTER_2"/>
    <property type="match status" value="1"/>
</dbReference>
<gene>
    <name evidence="11" type="primary">LOC117653060</name>
</gene>
<feature type="region of interest" description="Disordered" evidence="7">
    <location>
        <begin position="358"/>
        <end position="389"/>
    </location>
</feature>
<evidence type="ECO:0000256" key="1">
    <source>
        <dbReference type="ARBA" id="ARBA00004141"/>
    </source>
</evidence>
<feature type="transmembrane region" description="Helical" evidence="8">
    <location>
        <begin position="622"/>
        <end position="643"/>
    </location>
</feature>
<dbReference type="InterPro" id="IPR003593">
    <property type="entry name" value="AAA+_ATPase"/>
</dbReference>
<keyword evidence="2 8" id="KW-0812">Transmembrane</keyword>
<dbReference type="Proteomes" id="UP000515158">
    <property type="component" value="Unplaced"/>
</dbReference>
<dbReference type="Pfam" id="PF12698">
    <property type="entry name" value="ABC2_membrane_3"/>
    <property type="match status" value="1"/>
</dbReference>
<evidence type="ECO:0000256" key="2">
    <source>
        <dbReference type="ARBA" id="ARBA00022692"/>
    </source>
</evidence>
<dbReference type="RefSeq" id="XP_034254308.1">
    <property type="nucleotide sequence ID" value="XM_034398417.1"/>
</dbReference>
<dbReference type="AlphaFoldDB" id="A0A6P9A8F3"/>
<evidence type="ECO:0000313" key="10">
    <source>
        <dbReference type="Proteomes" id="UP000515158"/>
    </source>
</evidence>
<evidence type="ECO:0000256" key="8">
    <source>
        <dbReference type="SAM" id="Phobius"/>
    </source>
</evidence>
<feature type="compositionally biased region" description="Basic and acidic residues" evidence="7">
    <location>
        <begin position="362"/>
        <end position="381"/>
    </location>
</feature>
<keyword evidence="10" id="KW-1185">Reference proteome</keyword>
<dbReference type="SMART" id="SM00382">
    <property type="entry name" value="AAA"/>
    <property type="match status" value="1"/>
</dbReference>
<dbReference type="PROSITE" id="PS00211">
    <property type="entry name" value="ABC_TRANSPORTER_1"/>
    <property type="match status" value="1"/>
</dbReference>
<evidence type="ECO:0000259" key="9">
    <source>
        <dbReference type="PROSITE" id="PS50893"/>
    </source>
</evidence>
<evidence type="ECO:0000313" key="11">
    <source>
        <dbReference type="RefSeq" id="XP_034254308.1"/>
    </source>
</evidence>
<dbReference type="KEGG" id="tpal:117653060"/>
<dbReference type="InterPro" id="IPR017871">
    <property type="entry name" value="ABC_transporter-like_CS"/>
</dbReference>
<feature type="transmembrane region" description="Helical" evidence="8">
    <location>
        <begin position="664"/>
        <end position="693"/>
    </location>
</feature>
<dbReference type="Gene3D" id="3.40.50.300">
    <property type="entry name" value="P-loop containing nucleotide triphosphate hydrolases"/>
    <property type="match status" value="1"/>
</dbReference>
<evidence type="ECO:0000256" key="3">
    <source>
        <dbReference type="ARBA" id="ARBA00022741"/>
    </source>
</evidence>
<dbReference type="GO" id="GO:0016887">
    <property type="term" value="F:ATP hydrolysis activity"/>
    <property type="evidence" value="ECO:0007669"/>
    <property type="project" value="InterPro"/>
</dbReference>
<comment type="subcellular location">
    <subcellularLocation>
        <location evidence="1">Membrane</location>
        <topology evidence="1">Multi-pass membrane protein</topology>
    </subcellularLocation>
</comment>
<organism evidence="11">
    <name type="scientific">Thrips palmi</name>
    <name type="common">Melon thrips</name>
    <dbReference type="NCBI Taxonomy" id="161013"/>
    <lineage>
        <taxon>Eukaryota</taxon>
        <taxon>Metazoa</taxon>
        <taxon>Ecdysozoa</taxon>
        <taxon>Arthropoda</taxon>
        <taxon>Hexapoda</taxon>
        <taxon>Insecta</taxon>
        <taxon>Pterygota</taxon>
        <taxon>Neoptera</taxon>
        <taxon>Paraneoptera</taxon>
        <taxon>Thysanoptera</taxon>
        <taxon>Terebrantia</taxon>
        <taxon>Thripoidea</taxon>
        <taxon>Thripidae</taxon>
        <taxon>Thrips</taxon>
    </lineage>
</organism>
<evidence type="ECO:0000256" key="6">
    <source>
        <dbReference type="ARBA" id="ARBA00023136"/>
    </source>
</evidence>
<feature type="transmembrane region" description="Helical" evidence="8">
    <location>
        <begin position="424"/>
        <end position="443"/>
    </location>
</feature>
<keyword evidence="3" id="KW-0547">Nucleotide-binding</keyword>
<dbReference type="GO" id="GO:0140359">
    <property type="term" value="F:ABC-type transporter activity"/>
    <property type="evidence" value="ECO:0007669"/>
    <property type="project" value="InterPro"/>
</dbReference>
<feature type="domain" description="ABC transporter" evidence="9">
    <location>
        <begin position="103"/>
        <end position="334"/>
    </location>
</feature>
<dbReference type="Pfam" id="PF00005">
    <property type="entry name" value="ABC_tran"/>
    <property type="match status" value="1"/>
</dbReference>
<dbReference type="GeneID" id="117653060"/>
<keyword evidence="5 8" id="KW-1133">Transmembrane helix</keyword>